<gene>
    <name evidence="2" type="ORF">FNF28_06954</name>
</gene>
<feature type="coiled-coil region" evidence="1">
    <location>
        <begin position="2"/>
        <end position="111"/>
    </location>
</feature>
<comment type="caution">
    <text evidence="2">The sequence shown here is derived from an EMBL/GenBank/DDBJ whole genome shotgun (WGS) entry which is preliminary data.</text>
</comment>
<evidence type="ECO:0000313" key="3">
    <source>
        <dbReference type="Proteomes" id="UP000324907"/>
    </source>
</evidence>
<feature type="coiled-coil region" evidence="1">
    <location>
        <begin position="261"/>
        <end position="295"/>
    </location>
</feature>
<dbReference type="AlphaFoldDB" id="A0A5A8CL95"/>
<name>A0A5A8CL95_CAFRO</name>
<evidence type="ECO:0000313" key="2">
    <source>
        <dbReference type="EMBL" id="KAA0153277.1"/>
    </source>
</evidence>
<evidence type="ECO:0000256" key="1">
    <source>
        <dbReference type="SAM" id="Coils"/>
    </source>
</evidence>
<dbReference type="EMBL" id="VLTL01000200">
    <property type="protein sequence ID" value="KAA0153277.1"/>
    <property type="molecule type" value="Genomic_DNA"/>
</dbReference>
<organism evidence="2 3">
    <name type="scientific">Cafeteria roenbergensis</name>
    <name type="common">Marine flagellate</name>
    <dbReference type="NCBI Taxonomy" id="33653"/>
    <lineage>
        <taxon>Eukaryota</taxon>
        <taxon>Sar</taxon>
        <taxon>Stramenopiles</taxon>
        <taxon>Bigyra</taxon>
        <taxon>Opalozoa</taxon>
        <taxon>Bicosoecida</taxon>
        <taxon>Cafeteriaceae</taxon>
        <taxon>Cafeteria</taxon>
    </lineage>
</organism>
<reference evidence="2 3" key="1">
    <citation type="submission" date="2019-07" db="EMBL/GenBank/DDBJ databases">
        <title>Genomes of Cafeteria roenbergensis.</title>
        <authorList>
            <person name="Fischer M.G."/>
            <person name="Hackl T."/>
            <person name="Roman M."/>
        </authorList>
    </citation>
    <scope>NUCLEOTIDE SEQUENCE [LARGE SCALE GENOMIC DNA]</scope>
    <source>
        <strain evidence="2 3">RCC970-E3</strain>
    </source>
</reference>
<keyword evidence="1" id="KW-0175">Coiled coil</keyword>
<dbReference type="Proteomes" id="UP000324907">
    <property type="component" value="Unassembled WGS sequence"/>
</dbReference>
<protein>
    <submittedName>
        <fullName evidence="2">Uncharacterized protein</fullName>
    </submittedName>
</protein>
<sequence length="312" mass="34794">MAEDVESLRAALESAKAEQQRALEAAAEEHETLVARSLADRGAKLQATAARGEAEVASLSREEAMLRREAAQLEESVRVKKAEAEAAAQRHRGLVREVEQLKAALAQAEAADGARLEALQQEVAEAAAEAAALAPDAAGDGTASLRSSALSEAERRAREAEELKWQEEVESIRDAAHWETAWERSGAAPDEIVGFLRQVQDILPYTPEVHEAYEIKLRQMRFATPLLQALTRREVMDYRIQRMRRQAEVLIERHEVDRSATVELEALRKKYQETLREQEAVTAELAREAEAFRAEFGTDFVYRGKPIQADDL</sequence>
<accession>A0A5A8CL95</accession>
<proteinExistence type="predicted"/>